<name>C2MBE0_9PORP</name>
<evidence type="ECO:0000313" key="2">
    <source>
        <dbReference type="EMBL" id="EEK16942.1"/>
    </source>
</evidence>
<dbReference type="GO" id="GO:0016757">
    <property type="term" value="F:glycosyltransferase activity"/>
    <property type="evidence" value="ECO:0007669"/>
    <property type="project" value="UniProtKB-KW"/>
</dbReference>
<evidence type="ECO:0000259" key="1">
    <source>
        <dbReference type="Pfam" id="PF13439"/>
    </source>
</evidence>
<keyword evidence="3" id="KW-1185">Reference proteome</keyword>
<dbReference type="Gene3D" id="3.40.50.2000">
    <property type="entry name" value="Glycogen Phosphorylase B"/>
    <property type="match status" value="2"/>
</dbReference>
<reference evidence="2 3" key="1">
    <citation type="submission" date="2009-04" db="EMBL/GenBank/DDBJ databases">
        <authorList>
            <person name="Sebastian Y."/>
            <person name="Madupu R."/>
            <person name="Durkin A.S."/>
            <person name="Torralba M."/>
            <person name="Methe B."/>
            <person name="Sutton G.G."/>
            <person name="Strausberg R.L."/>
            <person name="Nelson K.E."/>
        </authorList>
    </citation>
    <scope>NUCLEOTIDE SEQUENCE [LARGE SCALE GENOMIC DNA]</scope>
    <source>
        <strain evidence="2 3">60-3</strain>
    </source>
</reference>
<dbReference type="Proteomes" id="UP000003303">
    <property type="component" value="Unassembled WGS sequence"/>
</dbReference>
<dbReference type="Pfam" id="PF13692">
    <property type="entry name" value="Glyco_trans_1_4"/>
    <property type="match status" value="1"/>
</dbReference>
<dbReference type="RefSeq" id="WP_007365280.1">
    <property type="nucleotide sequence ID" value="NZ_ACLR01000123.1"/>
</dbReference>
<feature type="domain" description="Glycosyltransferase subfamily 4-like N-terminal" evidence="1">
    <location>
        <begin position="21"/>
        <end position="170"/>
    </location>
</feature>
<dbReference type="EC" id="2.4.-.-" evidence="2"/>
<dbReference type="SUPFAM" id="SSF53756">
    <property type="entry name" value="UDP-Glycosyltransferase/glycogen phosphorylase"/>
    <property type="match status" value="1"/>
</dbReference>
<gene>
    <name evidence="2" type="ORF">PORUE0001_0617</name>
</gene>
<accession>C2MBE0</accession>
<dbReference type="Pfam" id="PF13439">
    <property type="entry name" value="Glyco_transf_4"/>
    <property type="match status" value="1"/>
</dbReference>
<proteinExistence type="predicted"/>
<protein>
    <submittedName>
        <fullName evidence="2">Glycosyltransferase, group 1 family protein</fullName>
        <ecNumber evidence="2">2.4.-.-</ecNumber>
    </submittedName>
</protein>
<comment type="caution">
    <text evidence="2">The sequence shown here is derived from an EMBL/GenBank/DDBJ whole genome shotgun (WGS) entry which is preliminary data.</text>
</comment>
<dbReference type="EMBL" id="ACLR01000123">
    <property type="protein sequence ID" value="EEK16942.1"/>
    <property type="molecule type" value="Genomic_DNA"/>
</dbReference>
<dbReference type="eggNOG" id="COG0438">
    <property type="taxonomic scope" value="Bacteria"/>
</dbReference>
<dbReference type="STRING" id="596327.PORUE0001_0617"/>
<dbReference type="InterPro" id="IPR028098">
    <property type="entry name" value="Glyco_trans_4-like_N"/>
</dbReference>
<dbReference type="OrthoDB" id="9790710at2"/>
<organism evidence="2 3">
    <name type="scientific">Porphyromonas uenonis 60-3</name>
    <dbReference type="NCBI Taxonomy" id="596327"/>
    <lineage>
        <taxon>Bacteria</taxon>
        <taxon>Pseudomonadati</taxon>
        <taxon>Bacteroidota</taxon>
        <taxon>Bacteroidia</taxon>
        <taxon>Bacteroidales</taxon>
        <taxon>Porphyromonadaceae</taxon>
        <taxon>Porphyromonas</taxon>
    </lineage>
</organism>
<dbReference type="PANTHER" id="PTHR12526:SF630">
    <property type="entry name" value="GLYCOSYLTRANSFERASE"/>
    <property type="match status" value="1"/>
</dbReference>
<sequence>MKILRILTSSISYQLIKGQLKYMSDNGYEVVGVSGLPEERANEASIREGIKTVITPHLVRSISISNDVRALFELIKLIRREKPDVVHANTPKASLLGITAAWWCRVPHRIYTVTGLRFQTAKGFFRWLLITMERITCRFSTKVIPEGDGVAKTLLDEHITRKPLKKLHNGNINGIDLAYYDESAIPISLLSQAKSETSFSEESFTFIFVGRIVRDKGICELVEAFTRLQQEHPEARLLLVGNFEQELDPLPEDVYHTIQSHPAIYCAGWQNDVRPWFAVADALAFPSYREGFPNVVMQAGAMGLPCVVSDINGCNEIIIEGENGLIIPSHDAVALYQTMKRMIEDKALYTHCQQNARPLIASRYKQEDVWQATLEMYRSLTGDAK</sequence>
<dbReference type="CDD" id="cd03808">
    <property type="entry name" value="GT4_CapM-like"/>
    <property type="match status" value="1"/>
</dbReference>
<dbReference type="AlphaFoldDB" id="C2MBE0"/>
<dbReference type="PANTHER" id="PTHR12526">
    <property type="entry name" value="GLYCOSYLTRANSFERASE"/>
    <property type="match status" value="1"/>
</dbReference>
<keyword evidence="2" id="KW-0328">Glycosyltransferase</keyword>
<evidence type="ECO:0000313" key="3">
    <source>
        <dbReference type="Proteomes" id="UP000003303"/>
    </source>
</evidence>
<keyword evidence="2" id="KW-0808">Transferase</keyword>